<organism evidence="2">
    <name type="scientific">Thiomonas intermedia (strain K12)</name>
    <name type="common">Thiobacillus intermedius</name>
    <dbReference type="NCBI Taxonomy" id="75379"/>
    <lineage>
        <taxon>Bacteria</taxon>
        <taxon>Pseudomonadati</taxon>
        <taxon>Pseudomonadota</taxon>
        <taxon>Betaproteobacteria</taxon>
        <taxon>Burkholderiales</taxon>
        <taxon>Thiomonas</taxon>
    </lineage>
</organism>
<dbReference type="SUPFAM" id="SSF53697">
    <property type="entry name" value="SIS domain"/>
    <property type="match status" value="1"/>
</dbReference>
<dbReference type="Pfam" id="PF13580">
    <property type="entry name" value="SIS_2"/>
    <property type="match status" value="1"/>
</dbReference>
<dbReference type="eggNOG" id="COG0279">
    <property type="taxonomic scope" value="Bacteria"/>
</dbReference>
<evidence type="ECO:0000259" key="1">
    <source>
        <dbReference type="PROSITE" id="PS51464"/>
    </source>
</evidence>
<protein>
    <submittedName>
        <fullName evidence="2">Putative sedoheptulose 7-phosphate isomerase</fullName>
    </submittedName>
</protein>
<feature type="domain" description="SIS" evidence="1">
    <location>
        <begin position="61"/>
        <end position="227"/>
    </location>
</feature>
<dbReference type="PANTHER" id="PTHR30390">
    <property type="entry name" value="SEDOHEPTULOSE 7-PHOSPHATE ISOMERASE / DNAA INITIATOR-ASSOCIATING FACTOR FOR REPLICATION INITIATION"/>
    <property type="match status" value="1"/>
</dbReference>
<proteinExistence type="predicted"/>
<dbReference type="STRING" id="75379.Tint_3093"/>
<keyword evidence="2" id="KW-0413">Isomerase</keyword>
<reference evidence="2" key="1">
    <citation type="submission" date="2010-04" db="EMBL/GenBank/DDBJ databases">
        <title>Complete sequence of Thiomonas intermedia K12.</title>
        <authorList>
            <consortium name="US DOE Joint Genome Institute"/>
            <person name="Lucas S."/>
            <person name="Copeland A."/>
            <person name="Lapidus A."/>
            <person name="Cheng J.-F."/>
            <person name="Bruce D."/>
            <person name="Goodwin L."/>
            <person name="Pitluck S."/>
            <person name="Davenport K."/>
            <person name="Detter J.C."/>
            <person name="Han C."/>
            <person name="Tapia R."/>
            <person name="Land M."/>
            <person name="Hauser L."/>
            <person name="Kyrpides N."/>
            <person name="Ovchinnikova G."/>
            <person name="Kerfeld C.A."/>
            <person name="Cannon G.C."/>
            <person name="Heinhorst S."/>
            <person name="Woyke T."/>
        </authorList>
    </citation>
    <scope>NUCLEOTIDE SEQUENCE [LARGE SCALE GENOMIC DNA]</scope>
    <source>
        <strain evidence="2">K12</strain>
    </source>
</reference>
<dbReference type="InterPro" id="IPR046348">
    <property type="entry name" value="SIS_dom_sf"/>
</dbReference>
<dbReference type="BioCyc" id="TINT75379:TINT_RS15490-MONOMER"/>
<accession>D5WZZ4</accession>
<sequence>MSTPSALEGLYPFLHGHPKDAAQEQAALLESVRRKSADSLAAKERFYRDHAEDVVACARTLAAVYADGGRMFAMGNGGSSCDAAHFCVEFQHPVTAGRQALPAMNLVMDMAMFSAVCNDIGVRHVFTRQLEAHARAGDGLVGFSTSGNSDNLMQAFAKARDMGLRTIGFAGGDGGAMRRSGLLDHCLVVDTDSIHRVQEVHVSLYHILWDLTHTLLADQRGAIKDTDHAIR</sequence>
<gene>
    <name evidence="2" type="ordered locus">Tint_3093</name>
</gene>
<dbReference type="GO" id="GO:1901135">
    <property type="term" value="P:carbohydrate derivative metabolic process"/>
    <property type="evidence" value="ECO:0007669"/>
    <property type="project" value="InterPro"/>
</dbReference>
<dbReference type="HOGENOM" id="CLU_080999_3_0_4"/>
<dbReference type="KEGG" id="tin:Tint_3093"/>
<dbReference type="PROSITE" id="PS51464">
    <property type="entry name" value="SIS"/>
    <property type="match status" value="1"/>
</dbReference>
<dbReference type="CDD" id="cd05006">
    <property type="entry name" value="SIS_GmhA"/>
    <property type="match status" value="1"/>
</dbReference>
<dbReference type="InterPro" id="IPR050099">
    <property type="entry name" value="SIS_GmhA/DiaA_subfam"/>
</dbReference>
<dbReference type="GO" id="GO:0097367">
    <property type="term" value="F:carbohydrate derivative binding"/>
    <property type="evidence" value="ECO:0007669"/>
    <property type="project" value="InterPro"/>
</dbReference>
<evidence type="ECO:0000313" key="2">
    <source>
        <dbReference type="EMBL" id="ADG32422.1"/>
    </source>
</evidence>
<dbReference type="InterPro" id="IPR001347">
    <property type="entry name" value="SIS_dom"/>
</dbReference>
<dbReference type="AlphaFoldDB" id="D5WZZ4"/>
<dbReference type="GO" id="GO:0016853">
    <property type="term" value="F:isomerase activity"/>
    <property type="evidence" value="ECO:0007669"/>
    <property type="project" value="UniProtKB-KW"/>
</dbReference>
<dbReference type="InterPro" id="IPR035461">
    <property type="entry name" value="GmhA/DiaA"/>
</dbReference>
<name>D5WZZ4_THIK1</name>
<dbReference type="EMBL" id="CP002021">
    <property type="protein sequence ID" value="ADG32422.1"/>
    <property type="molecule type" value="Genomic_DNA"/>
</dbReference>
<dbReference type="Gene3D" id="3.40.50.10490">
    <property type="entry name" value="Glucose-6-phosphate isomerase like protein, domain 1"/>
    <property type="match status" value="1"/>
</dbReference>